<evidence type="ECO:0000313" key="8">
    <source>
        <dbReference type="Proteomes" id="UP000254100"/>
    </source>
</evidence>
<evidence type="ECO:0000256" key="1">
    <source>
        <dbReference type="ARBA" id="ARBA00022741"/>
    </source>
</evidence>
<name>A0A0D6XR78_9STAP</name>
<feature type="domain" description="ABC transporter" evidence="4">
    <location>
        <begin position="6"/>
        <end position="200"/>
    </location>
</feature>
<reference evidence="5 7" key="1">
    <citation type="submission" date="2015-01" db="EMBL/GenBank/DDBJ databases">
        <authorList>
            <person name="Guo J."/>
        </authorList>
    </citation>
    <scope>NUCLEOTIDE SEQUENCE [LARGE SCALE GENOMIC DNA]</scope>
    <source>
        <strain evidence="5 7">DSM 22147</strain>
    </source>
</reference>
<evidence type="ECO:0000259" key="4">
    <source>
        <dbReference type="PROSITE" id="PS50893"/>
    </source>
</evidence>
<dbReference type="CDD" id="cd03221">
    <property type="entry name" value="ABCF_EF-3"/>
    <property type="match status" value="2"/>
</dbReference>
<dbReference type="STRING" id="569857.TP70_06415"/>
<dbReference type="Proteomes" id="UP000254100">
    <property type="component" value="Unassembled WGS sequence"/>
</dbReference>
<dbReference type="PANTHER" id="PTHR42855">
    <property type="entry name" value="ABC TRANSPORTER ATP-BINDING SUBUNIT"/>
    <property type="match status" value="1"/>
</dbReference>
<feature type="compositionally biased region" description="Basic and acidic residues" evidence="3">
    <location>
        <begin position="218"/>
        <end position="228"/>
    </location>
</feature>
<dbReference type="PROSITE" id="PS00211">
    <property type="entry name" value="ABC_TRANSPORTER_1"/>
    <property type="match status" value="1"/>
</dbReference>
<evidence type="ECO:0000313" key="5">
    <source>
        <dbReference type="EMBL" id="KIX90751.1"/>
    </source>
</evidence>
<dbReference type="Pfam" id="PF12848">
    <property type="entry name" value="ABC_tran_Xtn"/>
    <property type="match status" value="1"/>
</dbReference>
<dbReference type="InterPro" id="IPR003439">
    <property type="entry name" value="ABC_transporter-like_ATP-bd"/>
</dbReference>
<keyword evidence="2" id="KW-0067">ATP-binding</keyword>
<dbReference type="SMART" id="SM00382">
    <property type="entry name" value="AAA"/>
    <property type="match status" value="2"/>
</dbReference>
<accession>A0A0D6XR78</accession>
<dbReference type="Proteomes" id="UP000032366">
    <property type="component" value="Unassembled WGS sequence"/>
</dbReference>
<keyword evidence="1" id="KW-0547">Nucleotide-binding</keyword>
<feature type="region of interest" description="Disordered" evidence="3">
    <location>
        <begin position="218"/>
        <end position="252"/>
    </location>
</feature>
<dbReference type="InterPro" id="IPR003593">
    <property type="entry name" value="AAA+_ATPase"/>
</dbReference>
<protein>
    <submittedName>
        <fullName evidence="6">AAA ATPase</fullName>
    </submittedName>
</protein>
<dbReference type="EMBL" id="JXWY01000036">
    <property type="protein sequence ID" value="KIX90751.1"/>
    <property type="molecule type" value="Genomic_DNA"/>
</dbReference>
<dbReference type="PROSITE" id="PS50893">
    <property type="entry name" value="ABC_TRANSPORTER_2"/>
    <property type="match status" value="2"/>
</dbReference>
<evidence type="ECO:0000313" key="7">
    <source>
        <dbReference type="Proteomes" id="UP000032366"/>
    </source>
</evidence>
<evidence type="ECO:0000256" key="3">
    <source>
        <dbReference type="SAM" id="MobiDB-lite"/>
    </source>
</evidence>
<dbReference type="NCBIfam" id="NF000355">
    <property type="entry name" value="ribo_prot_ABC_F"/>
    <property type="match status" value="1"/>
</dbReference>
<dbReference type="PANTHER" id="PTHR42855:SF2">
    <property type="entry name" value="DRUG RESISTANCE ABC TRANSPORTER,ATP-BINDING PROTEIN"/>
    <property type="match status" value="1"/>
</dbReference>
<proteinExistence type="predicted"/>
<dbReference type="GO" id="GO:0005524">
    <property type="term" value="F:ATP binding"/>
    <property type="evidence" value="ECO:0007669"/>
    <property type="project" value="UniProtKB-KW"/>
</dbReference>
<dbReference type="OrthoDB" id="9760950at2"/>
<organism evidence="6 8">
    <name type="scientific">Staphylococcus microti</name>
    <dbReference type="NCBI Taxonomy" id="569857"/>
    <lineage>
        <taxon>Bacteria</taxon>
        <taxon>Bacillati</taxon>
        <taxon>Bacillota</taxon>
        <taxon>Bacilli</taxon>
        <taxon>Bacillales</taxon>
        <taxon>Staphylococcaceae</taxon>
        <taxon>Staphylococcus</taxon>
    </lineage>
</organism>
<dbReference type="InterPro" id="IPR032781">
    <property type="entry name" value="ABC_tran_Xtn"/>
</dbReference>
<reference evidence="6 8" key="2">
    <citation type="submission" date="2018-06" db="EMBL/GenBank/DDBJ databases">
        <authorList>
            <consortium name="Pathogen Informatics"/>
            <person name="Doyle S."/>
        </authorList>
    </citation>
    <scope>NUCLEOTIDE SEQUENCE [LARGE SCALE GENOMIC DNA]</scope>
    <source>
        <strain evidence="6 8">NCTC13832</strain>
    </source>
</reference>
<dbReference type="InterPro" id="IPR051309">
    <property type="entry name" value="ABCF_ATPase"/>
</dbReference>
<dbReference type="GO" id="GO:0016887">
    <property type="term" value="F:ATP hydrolysis activity"/>
    <property type="evidence" value="ECO:0007669"/>
    <property type="project" value="InterPro"/>
</dbReference>
<keyword evidence="7" id="KW-1185">Reference proteome</keyword>
<dbReference type="InterPro" id="IPR017871">
    <property type="entry name" value="ABC_transporter-like_CS"/>
</dbReference>
<feature type="domain" description="ABC transporter" evidence="4">
    <location>
        <begin position="299"/>
        <end position="488"/>
    </location>
</feature>
<evidence type="ECO:0000313" key="6">
    <source>
        <dbReference type="EMBL" id="SUM56665.1"/>
    </source>
</evidence>
<dbReference type="AlphaFoldDB" id="A0A0D6XR78"/>
<sequence length="488" mass="56326">MSDLAIRMNHIKVTYDTQDIFTFENLTAYKDERIAIVGENGVGKSTLLRLINGIITPSQGSIERHVIFNYMSQLEMNNSVSHHDALDFKMLSELNVPENEWHQLSGGEKRKLTLTHTLSSYSEGLLLDEPTTHMDAEGIQQLIDYLKYYYGLLIFVSHDRDFINALATKVWEINNHKIEVFSGNYDMYLEQKEERLAYIERENDKKRKEKERLMAALEDKQKKAEKVGKASPKSKKKNIKPNRLAASKQKDTVQKSMFKNMKNIQQRIDNIGEETLLQEERQIDFPTIKSLEMHKNFPIMGQDIYLKRGDKTLLDGVSFQISKGERLAIVGDNGVGKTSLLQYIVDEQEGITISQNAKIKVYNQMDYMPTSNQNVLEYLGENTYYHTELIRNILINLGFDECTLNHKKMDELSGGEATKLSIARLLVAPSNILILDEPTNFLDVYTIEALERLLKSYKGTVIFTSHDQTFIEHVATKVWRIEDYQIKY</sequence>
<dbReference type="SUPFAM" id="SSF52540">
    <property type="entry name" value="P-loop containing nucleoside triphosphate hydrolases"/>
    <property type="match status" value="2"/>
</dbReference>
<dbReference type="InterPro" id="IPR027417">
    <property type="entry name" value="P-loop_NTPase"/>
</dbReference>
<dbReference type="RefSeq" id="WP_044360434.1">
    <property type="nucleotide sequence ID" value="NZ_JXWY01000036.1"/>
</dbReference>
<dbReference type="Pfam" id="PF00005">
    <property type="entry name" value="ABC_tran"/>
    <property type="match status" value="2"/>
</dbReference>
<evidence type="ECO:0000256" key="2">
    <source>
        <dbReference type="ARBA" id="ARBA00022840"/>
    </source>
</evidence>
<dbReference type="EMBL" id="UHDT01000001">
    <property type="protein sequence ID" value="SUM56665.1"/>
    <property type="molecule type" value="Genomic_DNA"/>
</dbReference>
<gene>
    <name evidence="6" type="primary">yjjK_2</name>
    <name evidence="6" type="ORF">NCTC13832_00321</name>
    <name evidence="5" type="ORF">TP70_06415</name>
</gene>
<dbReference type="Gene3D" id="3.40.50.300">
    <property type="entry name" value="P-loop containing nucleotide triphosphate hydrolases"/>
    <property type="match status" value="3"/>
</dbReference>